<reference evidence="2" key="1">
    <citation type="journal article" date="2022" name="Mol. Ecol. Resour.">
        <title>The genomes of chicory, endive, great burdock and yacon provide insights into Asteraceae palaeo-polyploidization history and plant inulin production.</title>
        <authorList>
            <person name="Fan W."/>
            <person name="Wang S."/>
            <person name="Wang H."/>
            <person name="Wang A."/>
            <person name="Jiang F."/>
            <person name="Liu H."/>
            <person name="Zhao H."/>
            <person name="Xu D."/>
            <person name="Zhang Y."/>
        </authorList>
    </citation>
    <scope>NUCLEOTIDE SEQUENCE [LARGE SCALE GENOMIC DNA]</scope>
    <source>
        <strain evidence="2">cv. Niubang</strain>
    </source>
</reference>
<comment type="caution">
    <text evidence="1">The sequence shown here is derived from an EMBL/GenBank/DDBJ whole genome shotgun (WGS) entry which is preliminary data.</text>
</comment>
<sequence length="505" mass="57655">MEKKQVVIVGAGISGLLACKYCLSKGFNPIVFESQADIGGVWAKTIKTTKLQSFKGAFQFSDFPWPSSVTEDFPTQQQLLNYLQSYATRYDLINHIQFRSLVKGIEYHGPSSPEIFPQGKWKVTVESCQSTKVHDADFVILCVGRFKDFPNIPEFAPGAGPEVFRGKVIHSMEYAAMDHERAEEFIKGKRVVVVGFQKQGLDIAMECSSVNGKENPCSIVYRNDRWKLPDFCPWGIPLSFLYFNRFSELLVHKPGEGFLLGLLATILSPLRWGISKLVETHIKRKIPLAKFDMVPKRSFSKDLRSGLVSVMPEDFFNRVETGSILLKKSPGFSFYEDGILIDGENKPTQADIVILATGFKGIQKLQNIFMSQDFRDFIAHSPDSRVPLYRECIPPRIPQVAIIGFSESISNLFTSEMRCRWVVELLDGKFKLPSIKEMEKDVSNWDEYMKESAGEYHQRSCITALDIWYNDQLCKDMGWNHRRKNGMWAELFEPYGPMDYIYPNP</sequence>
<keyword evidence="2" id="KW-1185">Reference proteome</keyword>
<name>A0ACB9B8F4_ARCLA</name>
<accession>A0ACB9B8F4</accession>
<dbReference type="EMBL" id="CM042052">
    <property type="protein sequence ID" value="KAI3718208.1"/>
    <property type="molecule type" value="Genomic_DNA"/>
</dbReference>
<evidence type="ECO:0000313" key="2">
    <source>
        <dbReference type="Proteomes" id="UP001055879"/>
    </source>
</evidence>
<evidence type="ECO:0000313" key="1">
    <source>
        <dbReference type="EMBL" id="KAI3718208.1"/>
    </source>
</evidence>
<dbReference type="Proteomes" id="UP001055879">
    <property type="component" value="Linkage Group LG06"/>
</dbReference>
<proteinExistence type="predicted"/>
<gene>
    <name evidence="1" type="ORF">L6452_19070</name>
</gene>
<reference evidence="1 2" key="2">
    <citation type="journal article" date="2022" name="Mol. Ecol. Resour.">
        <title>The genomes of chicory, endive, great burdock and yacon provide insights into Asteraceae paleo-polyploidization history and plant inulin production.</title>
        <authorList>
            <person name="Fan W."/>
            <person name="Wang S."/>
            <person name="Wang H."/>
            <person name="Wang A."/>
            <person name="Jiang F."/>
            <person name="Liu H."/>
            <person name="Zhao H."/>
            <person name="Xu D."/>
            <person name="Zhang Y."/>
        </authorList>
    </citation>
    <scope>NUCLEOTIDE SEQUENCE [LARGE SCALE GENOMIC DNA]</scope>
    <source>
        <strain evidence="2">cv. Niubang</strain>
    </source>
</reference>
<organism evidence="1 2">
    <name type="scientific">Arctium lappa</name>
    <name type="common">Greater burdock</name>
    <name type="synonym">Lappa major</name>
    <dbReference type="NCBI Taxonomy" id="4217"/>
    <lineage>
        <taxon>Eukaryota</taxon>
        <taxon>Viridiplantae</taxon>
        <taxon>Streptophyta</taxon>
        <taxon>Embryophyta</taxon>
        <taxon>Tracheophyta</taxon>
        <taxon>Spermatophyta</taxon>
        <taxon>Magnoliopsida</taxon>
        <taxon>eudicotyledons</taxon>
        <taxon>Gunneridae</taxon>
        <taxon>Pentapetalae</taxon>
        <taxon>asterids</taxon>
        <taxon>campanulids</taxon>
        <taxon>Asterales</taxon>
        <taxon>Asteraceae</taxon>
        <taxon>Carduoideae</taxon>
        <taxon>Cardueae</taxon>
        <taxon>Arctiinae</taxon>
        <taxon>Arctium</taxon>
    </lineage>
</organism>
<protein>
    <submittedName>
        <fullName evidence="1">Uncharacterized protein</fullName>
    </submittedName>
</protein>